<dbReference type="EMBL" id="ML977632">
    <property type="protein sequence ID" value="KAF1995860.1"/>
    <property type="molecule type" value="Genomic_DNA"/>
</dbReference>
<feature type="region of interest" description="Disordered" evidence="1">
    <location>
        <begin position="106"/>
        <end position="129"/>
    </location>
</feature>
<dbReference type="Gene3D" id="3.40.630.30">
    <property type="match status" value="1"/>
</dbReference>
<dbReference type="InterPro" id="IPR052523">
    <property type="entry name" value="Trichothecene_AcTrans"/>
</dbReference>
<dbReference type="InterPro" id="IPR000182">
    <property type="entry name" value="GNAT_dom"/>
</dbReference>
<dbReference type="PANTHER" id="PTHR42791:SF14">
    <property type="entry name" value="N-ACETYLTRANSFERASE DOMAIN-CONTAINING PROTEIN"/>
    <property type="match status" value="1"/>
</dbReference>
<feature type="domain" description="N-acetyltransferase" evidence="2">
    <location>
        <begin position="95"/>
        <end position="250"/>
    </location>
</feature>
<proteinExistence type="predicted"/>
<evidence type="ECO:0000313" key="4">
    <source>
        <dbReference type="Proteomes" id="UP000799779"/>
    </source>
</evidence>
<feature type="compositionally biased region" description="Polar residues" evidence="1">
    <location>
        <begin position="120"/>
        <end position="129"/>
    </location>
</feature>
<keyword evidence="4" id="KW-1185">Reference proteome</keyword>
<dbReference type="CDD" id="cd04301">
    <property type="entry name" value="NAT_SF"/>
    <property type="match status" value="1"/>
</dbReference>
<name>A0A6A5W2A1_9PLEO</name>
<dbReference type="OrthoDB" id="410198at2759"/>
<organism evidence="3 4">
    <name type="scientific">Amniculicola lignicola CBS 123094</name>
    <dbReference type="NCBI Taxonomy" id="1392246"/>
    <lineage>
        <taxon>Eukaryota</taxon>
        <taxon>Fungi</taxon>
        <taxon>Dikarya</taxon>
        <taxon>Ascomycota</taxon>
        <taxon>Pezizomycotina</taxon>
        <taxon>Dothideomycetes</taxon>
        <taxon>Pleosporomycetidae</taxon>
        <taxon>Pleosporales</taxon>
        <taxon>Amniculicolaceae</taxon>
        <taxon>Amniculicola</taxon>
    </lineage>
</organism>
<dbReference type="Pfam" id="PF00583">
    <property type="entry name" value="Acetyltransf_1"/>
    <property type="match status" value="1"/>
</dbReference>
<evidence type="ECO:0000313" key="3">
    <source>
        <dbReference type="EMBL" id="KAF1995860.1"/>
    </source>
</evidence>
<dbReference type="Proteomes" id="UP000799779">
    <property type="component" value="Unassembled WGS sequence"/>
</dbReference>
<dbReference type="PROSITE" id="PS51186">
    <property type="entry name" value="GNAT"/>
    <property type="match status" value="1"/>
</dbReference>
<gene>
    <name evidence="3" type="ORF">P154DRAFT_525963</name>
</gene>
<dbReference type="GO" id="GO:0016747">
    <property type="term" value="F:acyltransferase activity, transferring groups other than amino-acyl groups"/>
    <property type="evidence" value="ECO:0007669"/>
    <property type="project" value="InterPro"/>
</dbReference>
<dbReference type="SUPFAM" id="SSF55729">
    <property type="entry name" value="Acyl-CoA N-acyltransferases (Nat)"/>
    <property type="match status" value="1"/>
</dbReference>
<reference evidence="3" key="1">
    <citation type="journal article" date="2020" name="Stud. Mycol.">
        <title>101 Dothideomycetes genomes: a test case for predicting lifestyles and emergence of pathogens.</title>
        <authorList>
            <person name="Haridas S."/>
            <person name="Albert R."/>
            <person name="Binder M."/>
            <person name="Bloem J."/>
            <person name="Labutti K."/>
            <person name="Salamov A."/>
            <person name="Andreopoulos B."/>
            <person name="Baker S."/>
            <person name="Barry K."/>
            <person name="Bills G."/>
            <person name="Bluhm B."/>
            <person name="Cannon C."/>
            <person name="Castanera R."/>
            <person name="Culley D."/>
            <person name="Daum C."/>
            <person name="Ezra D."/>
            <person name="Gonzalez J."/>
            <person name="Henrissat B."/>
            <person name="Kuo A."/>
            <person name="Liang C."/>
            <person name="Lipzen A."/>
            <person name="Lutzoni F."/>
            <person name="Magnuson J."/>
            <person name="Mondo S."/>
            <person name="Nolan M."/>
            <person name="Ohm R."/>
            <person name="Pangilinan J."/>
            <person name="Park H.-J."/>
            <person name="Ramirez L."/>
            <person name="Alfaro M."/>
            <person name="Sun H."/>
            <person name="Tritt A."/>
            <person name="Yoshinaga Y."/>
            <person name="Zwiers L.-H."/>
            <person name="Turgeon B."/>
            <person name="Goodwin S."/>
            <person name="Spatafora J."/>
            <person name="Crous P."/>
            <person name="Grigoriev I."/>
        </authorList>
    </citation>
    <scope>NUCLEOTIDE SEQUENCE</scope>
    <source>
        <strain evidence="3">CBS 123094</strain>
    </source>
</reference>
<dbReference type="PANTHER" id="PTHR42791">
    <property type="entry name" value="GNAT FAMILY ACETYLTRANSFERASE"/>
    <property type="match status" value="1"/>
</dbReference>
<dbReference type="InterPro" id="IPR016181">
    <property type="entry name" value="Acyl_CoA_acyltransferase"/>
</dbReference>
<protein>
    <recommendedName>
        <fullName evidence="2">N-acetyltransferase domain-containing protein</fullName>
    </recommendedName>
</protein>
<evidence type="ECO:0000259" key="2">
    <source>
        <dbReference type="PROSITE" id="PS51186"/>
    </source>
</evidence>
<accession>A0A6A5W2A1</accession>
<sequence length="254" mass="28509">MPLKLEPMTTSDSLTWTRIRVLAYTGPTNTLIHTTPPSEDTILKVAEDRQREIGRCRPNVWYLKLIDTDLSPSESDPEDNGGRTIAFGIWSLVNMDLNTKSEEEIEEPNELASMPGRTTAVESNSGQNPKVLSEATPFIPPELRVDVLNALLNPLRVAKRGIMDSKPYMMLNSLATHPDHERRGAGSMIVKWGVEKADELNIETYLNSSKIARPLYERHGFVLVEGVEFDRTVWGGEGIDWHGCMVRGRRVVGR</sequence>
<dbReference type="AlphaFoldDB" id="A0A6A5W2A1"/>
<evidence type="ECO:0000256" key="1">
    <source>
        <dbReference type="SAM" id="MobiDB-lite"/>
    </source>
</evidence>